<dbReference type="OrthoDB" id="5185674at2"/>
<dbReference type="InterPro" id="IPR037523">
    <property type="entry name" value="VOC_core"/>
</dbReference>
<dbReference type="EMBL" id="SMKI01000261">
    <property type="protein sequence ID" value="TDC72160.1"/>
    <property type="molecule type" value="Genomic_DNA"/>
</dbReference>
<keyword evidence="3" id="KW-1185">Reference proteome</keyword>
<evidence type="ECO:0000313" key="2">
    <source>
        <dbReference type="EMBL" id="TDC72160.1"/>
    </source>
</evidence>
<dbReference type="Gene3D" id="3.10.180.10">
    <property type="entry name" value="2,3-Dihydroxybiphenyl 1,2-Dioxygenase, domain 1"/>
    <property type="match status" value="1"/>
</dbReference>
<reference evidence="2 3" key="1">
    <citation type="submission" date="2019-03" db="EMBL/GenBank/DDBJ databases">
        <title>Draft genome sequences of novel Actinobacteria.</title>
        <authorList>
            <person name="Sahin N."/>
            <person name="Ay H."/>
            <person name="Saygin H."/>
        </authorList>
    </citation>
    <scope>NUCLEOTIDE SEQUENCE [LARGE SCALE GENOMIC DNA]</scope>
    <source>
        <strain evidence="2 3">DSM 41900</strain>
    </source>
</reference>
<name>A0A4R4T5G6_9ACTN</name>
<dbReference type="Pfam" id="PF13669">
    <property type="entry name" value="Glyoxalase_4"/>
    <property type="match status" value="1"/>
</dbReference>
<evidence type="ECO:0000313" key="3">
    <source>
        <dbReference type="Proteomes" id="UP000295345"/>
    </source>
</evidence>
<dbReference type="AlphaFoldDB" id="A0A4R4T5G6"/>
<dbReference type="SUPFAM" id="SSF54593">
    <property type="entry name" value="Glyoxalase/Bleomycin resistance protein/Dihydroxybiphenyl dioxygenase"/>
    <property type="match status" value="1"/>
</dbReference>
<dbReference type="Proteomes" id="UP000295345">
    <property type="component" value="Unassembled WGS sequence"/>
</dbReference>
<comment type="caution">
    <text evidence="2">The sequence shown here is derived from an EMBL/GenBank/DDBJ whole genome shotgun (WGS) entry which is preliminary data.</text>
</comment>
<accession>A0A4R4T5G6</accession>
<protein>
    <submittedName>
        <fullName evidence="2">VOC family protein</fullName>
    </submittedName>
</protein>
<gene>
    <name evidence="2" type="ORF">E1283_22505</name>
</gene>
<sequence length="156" mass="16710">MTGFYHVCFTVPELEAAMRDLTAAAGVRWSDPVASSIGDCDYRIVFTRGGPPFIELIQAAPGGPWGDTGAAGFHHLGWWTSDIAAGTDRLAAAGLPQAFTGCPLGRPFAYHRLDSIGAHVELVEAGRQPGFIDTWNPGGRPMPAIDEEAHPWNQSH</sequence>
<feature type="domain" description="VOC" evidence="1">
    <location>
        <begin position="3"/>
        <end position="125"/>
    </location>
</feature>
<dbReference type="PROSITE" id="PS51819">
    <property type="entry name" value="VOC"/>
    <property type="match status" value="1"/>
</dbReference>
<evidence type="ECO:0000259" key="1">
    <source>
        <dbReference type="PROSITE" id="PS51819"/>
    </source>
</evidence>
<proteinExistence type="predicted"/>
<dbReference type="InterPro" id="IPR029068">
    <property type="entry name" value="Glyas_Bleomycin-R_OHBP_Dase"/>
</dbReference>
<dbReference type="RefSeq" id="WP_132819936.1">
    <property type="nucleotide sequence ID" value="NZ_SMKI01000261.1"/>
</dbReference>
<organism evidence="2 3">
    <name type="scientific">Streptomyces hainanensis</name>
    <dbReference type="NCBI Taxonomy" id="402648"/>
    <lineage>
        <taxon>Bacteria</taxon>
        <taxon>Bacillati</taxon>
        <taxon>Actinomycetota</taxon>
        <taxon>Actinomycetes</taxon>
        <taxon>Kitasatosporales</taxon>
        <taxon>Streptomycetaceae</taxon>
        <taxon>Streptomyces</taxon>
    </lineage>
</organism>